<evidence type="ECO:0000313" key="4">
    <source>
        <dbReference type="Proteomes" id="UP000038009"/>
    </source>
</evidence>
<dbReference type="Proteomes" id="UP000038009">
    <property type="component" value="Unassembled WGS sequence"/>
</dbReference>
<dbReference type="VEuPathDB" id="TriTrypDB:Lsey_0121_0090"/>
<dbReference type="EMBL" id="LJSK01000121">
    <property type="protein sequence ID" value="KPI86650.1"/>
    <property type="molecule type" value="Genomic_DNA"/>
</dbReference>
<keyword evidence="4" id="KW-1185">Reference proteome</keyword>
<protein>
    <submittedName>
        <fullName evidence="3">Uncharacterized protein</fullName>
    </submittedName>
</protein>
<dbReference type="OMA" id="FSHNDRV"/>
<keyword evidence="2" id="KW-1133">Transmembrane helix</keyword>
<feature type="region of interest" description="Disordered" evidence="1">
    <location>
        <begin position="1"/>
        <end position="44"/>
    </location>
</feature>
<evidence type="ECO:0000256" key="2">
    <source>
        <dbReference type="SAM" id="Phobius"/>
    </source>
</evidence>
<feature type="compositionally biased region" description="Low complexity" evidence="1">
    <location>
        <begin position="60"/>
        <end position="74"/>
    </location>
</feature>
<keyword evidence="2" id="KW-0472">Membrane</keyword>
<dbReference type="AlphaFoldDB" id="A0A0N1I3R4"/>
<comment type="caution">
    <text evidence="3">The sequence shown here is derived from an EMBL/GenBank/DDBJ whole genome shotgun (WGS) entry which is preliminary data.</text>
</comment>
<evidence type="ECO:0000313" key="3">
    <source>
        <dbReference type="EMBL" id="KPI86650.1"/>
    </source>
</evidence>
<reference evidence="3 4" key="1">
    <citation type="journal article" date="2015" name="PLoS Pathog.">
        <title>Leptomonas seymouri: Adaptations to the Dixenous Life Cycle Analyzed by Genome Sequencing, Transcriptome Profiling and Co-infection with Leishmania donovani.</title>
        <authorList>
            <person name="Kraeva N."/>
            <person name="Butenko A."/>
            <person name="Hlavacova J."/>
            <person name="Kostygov A."/>
            <person name="Myskova J."/>
            <person name="Grybchuk D."/>
            <person name="Lestinova T."/>
            <person name="Votypka J."/>
            <person name="Volf P."/>
            <person name="Opperdoes F."/>
            <person name="Flegontov P."/>
            <person name="Lukes J."/>
            <person name="Yurchenko V."/>
        </authorList>
    </citation>
    <scope>NUCLEOTIDE SEQUENCE [LARGE SCALE GENOMIC DNA]</scope>
    <source>
        <strain evidence="3 4">ATCC 30220</strain>
    </source>
</reference>
<organism evidence="3 4">
    <name type="scientific">Leptomonas seymouri</name>
    <dbReference type="NCBI Taxonomy" id="5684"/>
    <lineage>
        <taxon>Eukaryota</taxon>
        <taxon>Discoba</taxon>
        <taxon>Euglenozoa</taxon>
        <taxon>Kinetoplastea</taxon>
        <taxon>Metakinetoplastina</taxon>
        <taxon>Trypanosomatida</taxon>
        <taxon>Trypanosomatidae</taxon>
        <taxon>Leishmaniinae</taxon>
        <taxon>Leptomonas</taxon>
    </lineage>
</organism>
<feature type="compositionally biased region" description="Basic residues" evidence="1">
    <location>
        <begin position="1"/>
        <end position="13"/>
    </location>
</feature>
<dbReference type="OrthoDB" id="267731at2759"/>
<sequence length="140" mass="14806">MPPRRKSSPKSKSRSTSQSPRSSARLSGQVESKSPSLPPPDPAAVQRLIDEAIARAQRNRASNGSAAASATAQAPVNGQVARSCRLRAALSFLIGSRSCVYSPSTTAVLTDVIGAFLVTCITVYFTVAGYLFYRELATSE</sequence>
<feature type="region of interest" description="Disordered" evidence="1">
    <location>
        <begin position="60"/>
        <end position="79"/>
    </location>
</feature>
<accession>A0A0N1I3R4</accession>
<feature type="transmembrane region" description="Helical" evidence="2">
    <location>
        <begin position="112"/>
        <end position="133"/>
    </location>
</feature>
<keyword evidence="2" id="KW-0812">Transmembrane</keyword>
<proteinExistence type="predicted"/>
<name>A0A0N1I3R4_LEPSE</name>
<feature type="compositionally biased region" description="Low complexity" evidence="1">
    <location>
        <begin position="14"/>
        <end position="23"/>
    </location>
</feature>
<feature type="compositionally biased region" description="Polar residues" evidence="1">
    <location>
        <begin position="24"/>
        <end position="35"/>
    </location>
</feature>
<gene>
    <name evidence="3" type="ORF">ABL78_4265</name>
</gene>
<evidence type="ECO:0000256" key="1">
    <source>
        <dbReference type="SAM" id="MobiDB-lite"/>
    </source>
</evidence>